<evidence type="ECO:0000313" key="1">
    <source>
        <dbReference type="EMBL" id="UZE96916.1"/>
    </source>
</evidence>
<organism evidence="1 2">
    <name type="scientific">Alkalimarinus alittae</name>
    <dbReference type="NCBI Taxonomy" id="2961619"/>
    <lineage>
        <taxon>Bacteria</taxon>
        <taxon>Pseudomonadati</taxon>
        <taxon>Pseudomonadota</taxon>
        <taxon>Gammaproteobacteria</taxon>
        <taxon>Alteromonadales</taxon>
        <taxon>Alteromonadaceae</taxon>
        <taxon>Alkalimarinus</taxon>
    </lineage>
</organism>
<sequence>MTQPIMNNLHLIKSTEERKTFIDIAHEFSNQTCEIPKKTFEEGFAKAAGFRSVSEMEAQYAFVIDTEVAYIKFQDYFENDKNIKLPENSLFEVARKIGSFFPIVPSEDSSVYLYIFWQNGVLSSPYIKDQRDNLIYHPNTATGYKVPGILTKESYTALGQKLTHVVIQAQTEVLETGRVSDASREQAKTIINSHDYPKSLDRSYYLFSKKFDLSEITLPNVIDVKVIWNLVGLMLIDLPNASPLALFQYVLGEKYILNNELGSPKKAVH</sequence>
<reference evidence="1" key="1">
    <citation type="submission" date="2022-06" db="EMBL/GenBank/DDBJ databases">
        <title>Alkalimarinus sp. nov., isolated from gut of a Alitta virens.</title>
        <authorList>
            <person name="Yang A.I."/>
            <person name="Shin N.-R."/>
        </authorList>
    </citation>
    <scope>NUCLEOTIDE SEQUENCE</scope>
    <source>
        <strain evidence="1">A2M4</strain>
    </source>
</reference>
<proteinExistence type="predicted"/>
<dbReference type="RefSeq" id="WP_265048400.1">
    <property type="nucleotide sequence ID" value="NZ_CP100390.1"/>
</dbReference>
<name>A0ABY6N498_9ALTE</name>
<protein>
    <submittedName>
        <fullName evidence="1">Uncharacterized protein</fullName>
    </submittedName>
</protein>
<dbReference type="EMBL" id="CP100390">
    <property type="protein sequence ID" value="UZE96916.1"/>
    <property type="molecule type" value="Genomic_DNA"/>
</dbReference>
<gene>
    <name evidence="1" type="ORF">NKI27_03965</name>
</gene>
<accession>A0ABY6N498</accession>
<keyword evidence="2" id="KW-1185">Reference proteome</keyword>
<evidence type="ECO:0000313" key="2">
    <source>
        <dbReference type="Proteomes" id="UP001163739"/>
    </source>
</evidence>
<dbReference type="Proteomes" id="UP001163739">
    <property type="component" value="Chromosome"/>
</dbReference>